<feature type="domain" description="DUF5643" evidence="3">
    <location>
        <begin position="235"/>
        <end position="340"/>
    </location>
</feature>
<evidence type="ECO:0000256" key="1">
    <source>
        <dbReference type="SAM" id="Phobius"/>
    </source>
</evidence>
<dbReference type="Gene3D" id="2.60.40.1630">
    <property type="entry name" value="bacillus anthracis domain"/>
    <property type="match status" value="1"/>
</dbReference>
<feature type="transmembrane region" description="Helical" evidence="1">
    <location>
        <begin position="51"/>
        <end position="70"/>
    </location>
</feature>
<protein>
    <recommendedName>
        <fullName evidence="6">DUF4179 domain-containing protein</fullName>
    </recommendedName>
</protein>
<evidence type="ECO:0008006" key="6">
    <source>
        <dbReference type="Google" id="ProtNLM"/>
    </source>
</evidence>
<evidence type="ECO:0000259" key="3">
    <source>
        <dbReference type="Pfam" id="PF18705"/>
    </source>
</evidence>
<dbReference type="InterPro" id="IPR025436">
    <property type="entry name" value="DUF4179"/>
</dbReference>
<evidence type="ECO:0000313" key="4">
    <source>
        <dbReference type="EMBL" id="CAH0236908.1"/>
    </source>
</evidence>
<dbReference type="Gene3D" id="2.60.40.1640">
    <property type="entry name" value="Conserved domain protein"/>
    <property type="match status" value="1"/>
</dbReference>
<evidence type="ECO:0000313" key="5">
    <source>
        <dbReference type="Proteomes" id="UP000789326"/>
    </source>
</evidence>
<reference evidence="4" key="1">
    <citation type="submission" date="2021-11" db="EMBL/GenBank/DDBJ databases">
        <authorList>
            <person name="Bulgarelli D."/>
        </authorList>
    </citation>
    <scope>NUCLEOTIDE SEQUENCE</scope>
    <source>
        <strain evidence="4">Bi133</strain>
    </source>
</reference>
<sequence>MKDIYELLNDIDIDETEFKELEVTELEKAKVKRTLKKAIRKKKKMKRWQKNVLAASIIFGLSTATIGFSFTASAKSIPLIGDIFSYFGNENSGLSDDIKNNGKGLYSDYKAYSNKIGFTEESNGLTFTINDAIYDGKTVTITYTIESEEDLGDGSFFIPSPNIKEMKAQGGSDGITKVADKKYVGLLTASNLEDLKEDKVNIDWDINSISITDMDKEIKGNWNFAFSLKATESNEKVINKSVNQHGVKVSVEKLSISPMSFVVDYHQEVSDSVKNKWDDAYVELTIKDDLGNVYDGQENGGSGIDSYNLNFSKTFQKIDPDATQLIATPHVTLRNFTSENHGEVPITEDGEEKVSSFPTKPGIAPKELVLDDIVIDLKK</sequence>
<dbReference type="InterPro" id="IPR040680">
    <property type="entry name" value="DUF5643"/>
</dbReference>
<proteinExistence type="predicted"/>
<keyword evidence="1" id="KW-0472">Membrane</keyword>
<evidence type="ECO:0000259" key="2">
    <source>
        <dbReference type="Pfam" id="PF13786"/>
    </source>
</evidence>
<dbReference type="Pfam" id="PF18705">
    <property type="entry name" value="DUF5643"/>
    <property type="match status" value="1"/>
</dbReference>
<gene>
    <name evidence="4" type="ORF">SRABI133_02783</name>
</gene>
<dbReference type="RefSeq" id="WP_230302389.1">
    <property type="nucleotide sequence ID" value="NZ_CAKKMG010000037.1"/>
</dbReference>
<keyword evidence="1" id="KW-0812">Transmembrane</keyword>
<comment type="caution">
    <text evidence="4">The sequence shown here is derived from an EMBL/GenBank/DDBJ whole genome shotgun (WGS) entry which is preliminary data.</text>
</comment>
<organism evidence="4 5">
    <name type="scientific">Peribacillus simplex</name>
    <dbReference type="NCBI Taxonomy" id="1478"/>
    <lineage>
        <taxon>Bacteria</taxon>
        <taxon>Bacillati</taxon>
        <taxon>Bacillota</taxon>
        <taxon>Bacilli</taxon>
        <taxon>Bacillales</taxon>
        <taxon>Bacillaceae</taxon>
        <taxon>Peribacillus</taxon>
    </lineage>
</organism>
<dbReference type="Pfam" id="PF13786">
    <property type="entry name" value="DUF4179"/>
    <property type="match status" value="1"/>
</dbReference>
<keyword evidence="1" id="KW-1133">Transmembrane helix</keyword>
<dbReference type="AlphaFoldDB" id="A0A9W4PE04"/>
<feature type="domain" description="DUF4179" evidence="2">
    <location>
        <begin position="43"/>
        <end position="147"/>
    </location>
</feature>
<accession>A0A9W4PE04</accession>
<dbReference type="Proteomes" id="UP000789326">
    <property type="component" value="Unassembled WGS sequence"/>
</dbReference>
<dbReference type="EMBL" id="CAKKMG010000037">
    <property type="protein sequence ID" value="CAH0236908.1"/>
    <property type="molecule type" value="Genomic_DNA"/>
</dbReference>
<name>A0A9W4PE04_9BACI</name>